<dbReference type="GO" id="GO:0005829">
    <property type="term" value="C:cytosol"/>
    <property type="evidence" value="ECO:0007669"/>
    <property type="project" value="TreeGrafter"/>
</dbReference>
<dbReference type="EMBL" id="BNEE01000002">
    <property type="protein sequence ID" value="GHI82655.1"/>
    <property type="molecule type" value="Genomic_DNA"/>
</dbReference>
<name>A0A919LAL3_9ACTN</name>
<accession>A0A919LAL3</accession>
<evidence type="ECO:0000259" key="1">
    <source>
        <dbReference type="Pfam" id="PF03358"/>
    </source>
</evidence>
<evidence type="ECO:0000313" key="2">
    <source>
        <dbReference type="EMBL" id="GHI82655.1"/>
    </source>
</evidence>
<dbReference type="PANTHER" id="PTHR30543:SF21">
    <property type="entry name" value="NAD(P)H-DEPENDENT FMN REDUCTASE LOT6"/>
    <property type="match status" value="1"/>
</dbReference>
<dbReference type="InterPro" id="IPR050712">
    <property type="entry name" value="NAD(P)H-dep_reductase"/>
</dbReference>
<feature type="domain" description="NADPH-dependent FMN reductase-like" evidence="1">
    <location>
        <begin position="2"/>
        <end position="148"/>
    </location>
</feature>
<dbReference type="Proteomes" id="UP000600026">
    <property type="component" value="Unassembled WGS sequence"/>
</dbReference>
<comment type="caution">
    <text evidence="2">The sequence shown here is derived from an EMBL/GenBank/DDBJ whole genome shotgun (WGS) entry which is preliminary data.</text>
</comment>
<sequence length="188" mass="19626">MVLGLGGSTRKGSWAELLLRKALLTARDAGMKPQMYSLGSKDLPVFRDSHLTDPPPEVAELLAKVRQADAVVFSSPVYHGTIAGALKNAVDHLQALGQDEQPWLTGKVAGLMAVGGTPIGGANAISAMDHFCRALRVTTVPTAVIAGQGFLAQDGSFSDETVGARVARMVEELGSHARILTGREAPGA</sequence>
<dbReference type="SUPFAM" id="SSF52218">
    <property type="entry name" value="Flavoproteins"/>
    <property type="match status" value="1"/>
</dbReference>
<reference evidence="2" key="1">
    <citation type="submission" date="2020-09" db="EMBL/GenBank/DDBJ databases">
        <title>Whole genome shotgun sequence of Streptomyces xanthophaeus NBRC 12829.</title>
        <authorList>
            <person name="Komaki H."/>
            <person name="Tamura T."/>
        </authorList>
    </citation>
    <scope>NUCLEOTIDE SEQUENCE</scope>
    <source>
        <strain evidence="2">NBRC 12829</strain>
    </source>
</reference>
<dbReference type="GO" id="GO:0016491">
    <property type="term" value="F:oxidoreductase activity"/>
    <property type="evidence" value="ECO:0007669"/>
    <property type="project" value="InterPro"/>
</dbReference>
<keyword evidence="3" id="KW-1185">Reference proteome</keyword>
<proteinExistence type="predicted"/>
<dbReference type="Gene3D" id="3.40.50.360">
    <property type="match status" value="1"/>
</dbReference>
<dbReference type="InterPro" id="IPR029039">
    <property type="entry name" value="Flavoprotein-like_sf"/>
</dbReference>
<protein>
    <recommendedName>
        <fullName evidence="1">NADPH-dependent FMN reductase-like domain-containing protein</fullName>
    </recommendedName>
</protein>
<gene>
    <name evidence="2" type="ORF">Sxan_00190</name>
</gene>
<evidence type="ECO:0000313" key="3">
    <source>
        <dbReference type="Proteomes" id="UP000600026"/>
    </source>
</evidence>
<dbReference type="AlphaFoldDB" id="A0A919LAL3"/>
<dbReference type="GO" id="GO:0010181">
    <property type="term" value="F:FMN binding"/>
    <property type="evidence" value="ECO:0007669"/>
    <property type="project" value="TreeGrafter"/>
</dbReference>
<dbReference type="Pfam" id="PF03358">
    <property type="entry name" value="FMN_red"/>
    <property type="match status" value="1"/>
</dbReference>
<dbReference type="InterPro" id="IPR005025">
    <property type="entry name" value="FMN_Rdtase-like_dom"/>
</dbReference>
<dbReference type="PANTHER" id="PTHR30543">
    <property type="entry name" value="CHROMATE REDUCTASE"/>
    <property type="match status" value="1"/>
</dbReference>
<organism evidence="2 3">
    <name type="scientific">Streptomyces xanthophaeus</name>
    <dbReference type="NCBI Taxonomy" id="67385"/>
    <lineage>
        <taxon>Bacteria</taxon>
        <taxon>Bacillati</taxon>
        <taxon>Actinomycetota</taxon>
        <taxon>Actinomycetes</taxon>
        <taxon>Kitasatosporales</taxon>
        <taxon>Streptomycetaceae</taxon>
        <taxon>Streptomyces</taxon>
    </lineage>
</organism>